<dbReference type="Proteomes" id="UP001169027">
    <property type="component" value="Unassembled WGS sequence"/>
</dbReference>
<protein>
    <submittedName>
        <fullName evidence="1">Uncharacterized protein</fullName>
    </submittedName>
</protein>
<accession>A0ABT8S286</accession>
<keyword evidence="2" id="KW-1185">Reference proteome</keyword>
<proteinExistence type="predicted"/>
<dbReference type="EMBL" id="JAUKVY010000004">
    <property type="protein sequence ID" value="MDO1532087.1"/>
    <property type="molecule type" value="Genomic_DNA"/>
</dbReference>
<evidence type="ECO:0000313" key="2">
    <source>
        <dbReference type="Proteomes" id="UP001169027"/>
    </source>
</evidence>
<comment type="caution">
    <text evidence="1">The sequence shown here is derived from an EMBL/GenBank/DDBJ whole genome shotgun (WGS) entry which is preliminary data.</text>
</comment>
<dbReference type="RefSeq" id="WP_301806022.1">
    <property type="nucleotide sequence ID" value="NZ_JAUJZH010000004.1"/>
</dbReference>
<name>A0ABT8S286_9BURK</name>
<reference evidence="1" key="1">
    <citation type="submission" date="2023-06" db="EMBL/GenBank/DDBJ databases">
        <authorList>
            <person name="Jiang Y."/>
            <person name="Liu Q."/>
        </authorList>
    </citation>
    <scope>NUCLEOTIDE SEQUENCE</scope>
    <source>
        <strain evidence="1">CGMCC 1.12090</strain>
    </source>
</reference>
<organism evidence="1 2">
    <name type="scientific">Variovorax ginsengisoli</name>
    <dbReference type="NCBI Taxonomy" id="363844"/>
    <lineage>
        <taxon>Bacteria</taxon>
        <taxon>Pseudomonadati</taxon>
        <taxon>Pseudomonadota</taxon>
        <taxon>Betaproteobacteria</taxon>
        <taxon>Burkholderiales</taxon>
        <taxon>Comamonadaceae</taxon>
        <taxon>Variovorax</taxon>
    </lineage>
</organism>
<sequence>MDPLDELQRYNQLLLRLYRMAQDLPITEFQDAALGLIKGVLPFDSSLWGTAAPSAGGPDIHTVHLHNKSPEMLPAYESVKHLDTAVAGMFAEPRATRGFHLETWFSDRASRRSATCCGASRSRTCWPPP</sequence>
<gene>
    <name evidence="1" type="ORF">Q2T77_07290</name>
</gene>
<evidence type="ECO:0000313" key="1">
    <source>
        <dbReference type="EMBL" id="MDO1532087.1"/>
    </source>
</evidence>